<evidence type="ECO:0000313" key="11">
    <source>
        <dbReference type="EMBL" id="HDN85027.1"/>
    </source>
</evidence>
<dbReference type="Gene3D" id="1.10.10.10">
    <property type="entry name" value="Winged helix-like DNA-binding domain superfamily/Winged helix DNA-binding domain"/>
    <property type="match status" value="1"/>
</dbReference>
<dbReference type="GO" id="GO:0005524">
    <property type="term" value="F:ATP binding"/>
    <property type="evidence" value="ECO:0007669"/>
    <property type="project" value="UniProtKB-UniRule"/>
</dbReference>
<gene>
    <name evidence="9 11" type="primary">ruvB</name>
    <name evidence="12" type="ORF">DRI96_03280</name>
    <name evidence="11" type="ORF">ENG47_04655</name>
</gene>
<dbReference type="HAMAP" id="MF_00016">
    <property type="entry name" value="DNA_HJ_migration_RuvB"/>
    <property type="match status" value="1"/>
</dbReference>
<dbReference type="SUPFAM" id="SSF52540">
    <property type="entry name" value="P-loop containing nucleoside triphosphate hydrolases"/>
    <property type="match status" value="1"/>
</dbReference>
<comment type="catalytic activity">
    <reaction evidence="9">
        <text>ATP + H2O = ADP + phosphate + H(+)</text>
        <dbReference type="Rhea" id="RHEA:13065"/>
        <dbReference type="ChEBI" id="CHEBI:15377"/>
        <dbReference type="ChEBI" id="CHEBI:15378"/>
        <dbReference type="ChEBI" id="CHEBI:30616"/>
        <dbReference type="ChEBI" id="CHEBI:43474"/>
        <dbReference type="ChEBI" id="CHEBI:456216"/>
    </reaction>
</comment>
<reference evidence="12 13" key="1">
    <citation type="submission" date="2018-06" db="EMBL/GenBank/DDBJ databases">
        <title>Extensive metabolic versatility and redundancy in microbially diverse, dynamic hydrothermal sediments.</title>
        <authorList>
            <person name="Dombrowski N."/>
            <person name="Teske A."/>
            <person name="Baker B.J."/>
        </authorList>
    </citation>
    <scope>NUCLEOTIDE SEQUENCE [LARGE SCALE GENOMIC DNA]</scope>
    <source>
        <strain evidence="12">B19_G9</strain>
    </source>
</reference>
<comment type="function">
    <text evidence="9">The RuvA-RuvB-RuvC complex processes Holliday junction (HJ) DNA during genetic recombination and DNA repair, while the RuvA-RuvB complex plays an important role in the rescue of blocked DNA replication forks via replication fork reversal (RFR). RuvA specifically binds to HJ cruciform DNA, conferring on it an open structure. The RuvB hexamer acts as an ATP-dependent pump, pulling dsDNA into and through the RuvAB complex. RuvB forms 2 homohexamers on either side of HJ DNA bound by 1 or 2 RuvA tetramers; 4 subunits per hexamer contact DNA at a time. Coordinated motions by a converter formed by DNA-disengaged RuvB subunits stimulates ATP hydrolysis and nucleotide exchange. Immobilization of the converter enables RuvB to convert the ATP-contained energy into a lever motion, pulling 2 nucleotides of DNA out of the RuvA tetramer per ATP hydrolyzed, thus driving DNA branch migration. The RuvB motors rotate together with the DNA substrate, which together with the progressing nucleotide cycle form the mechanistic basis for DNA recombination by continuous HJ branch migration. Branch migration allows RuvC to scan DNA until it finds its consensus sequence, where it cleaves and resolves cruciform DNA.</text>
</comment>
<dbReference type="InterPro" id="IPR041445">
    <property type="entry name" value="AAA_lid_4"/>
</dbReference>
<comment type="domain">
    <text evidence="9">Has 3 domains, the large (RuvB-L) and small ATPase (RuvB-S) domains and the C-terminal head (RuvB-H) domain. The head domain binds DNA, while the ATPase domains jointly bind ATP, ADP or are empty depending on the state of the subunit in the translocation cycle. During a single DNA translocation step the structure of each domain remains the same, but their relative positions change.</text>
</comment>
<organism evidence="12 13">
    <name type="scientific">Aerophobetes bacterium</name>
    <dbReference type="NCBI Taxonomy" id="2030807"/>
    <lineage>
        <taxon>Bacteria</taxon>
        <taxon>Candidatus Aerophobota</taxon>
    </lineage>
</organism>
<evidence type="ECO:0000313" key="13">
    <source>
        <dbReference type="Proteomes" id="UP000267654"/>
    </source>
</evidence>
<dbReference type="InterPro" id="IPR003593">
    <property type="entry name" value="AAA+_ATPase"/>
</dbReference>
<evidence type="ECO:0000256" key="9">
    <source>
        <dbReference type="HAMAP-Rule" id="MF_00016"/>
    </source>
</evidence>
<evidence type="ECO:0000256" key="8">
    <source>
        <dbReference type="ARBA" id="ARBA00023204"/>
    </source>
</evidence>
<dbReference type="PANTHER" id="PTHR42848">
    <property type="match status" value="1"/>
</dbReference>
<feature type="binding site" evidence="9">
    <location>
        <position position="24"/>
    </location>
    <ligand>
        <name>ATP</name>
        <dbReference type="ChEBI" id="CHEBI:30616"/>
    </ligand>
</feature>
<evidence type="ECO:0000256" key="6">
    <source>
        <dbReference type="ARBA" id="ARBA00023125"/>
    </source>
</evidence>
<dbReference type="InterPro" id="IPR027417">
    <property type="entry name" value="P-loop_NTPase"/>
</dbReference>
<keyword evidence="6 9" id="KW-0238">DNA-binding</keyword>
<feature type="binding site" evidence="9">
    <location>
        <position position="186"/>
    </location>
    <ligand>
        <name>ATP</name>
        <dbReference type="ChEBI" id="CHEBI:30616"/>
    </ligand>
</feature>
<feature type="binding site" evidence="9">
    <location>
        <position position="320"/>
    </location>
    <ligand>
        <name>DNA</name>
        <dbReference type="ChEBI" id="CHEBI:16991"/>
    </ligand>
</feature>
<evidence type="ECO:0000256" key="2">
    <source>
        <dbReference type="ARBA" id="ARBA00022741"/>
    </source>
</evidence>
<reference evidence="11" key="2">
    <citation type="journal article" date="2020" name="mSystems">
        <title>Genome- and Community-Level Interaction Insights into Carbon Utilization and Element Cycling Functions of Hydrothermarchaeota in Hydrothermal Sediment.</title>
        <authorList>
            <person name="Zhou Z."/>
            <person name="Liu Y."/>
            <person name="Xu W."/>
            <person name="Pan J."/>
            <person name="Luo Z.H."/>
            <person name="Li M."/>
        </authorList>
    </citation>
    <scope>NUCLEOTIDE SEQUENCE [LARGE SCALE GENOMIC DNA]</scope>
    <source>
        <strain evidence="11">HyVt-219</strain>
    </source>
</reference>
<dbReference type="GO" id="GO:0000400">
    <property type="term" value="F:four-way junction DNA binding"/>
    <property type="evidence" value="ECO:0007669"/>
    <property type="project" value="UniProtKB-UniRule"/>
</dbReference>
<comment type="caution">
    <text evidence="12">The sequence shown here is derived from an EMBL/GenBank/DDBJ whole genome shotgun (WGS) entry which is preliminary data.</text>
</comment>
<dbReference type="GO" id="GO:0005737">
    <property type="term" value="C:cytoplasm"/>
    <property type="evidence" value="ECO:0007669"/>
    <property type="project" value="UniProtKB-SubCell"/>
</dbReference>
<comment type="similarity">
    <text evidence="9">Belongs to the RuvB family.</text>
</comment>
<sequence>MYREEKITTPELQEEEVRFENTLRPVKMEDFVGQEKIKQKLEIFIKAARERGDSLDHTLLYGPPGLGKTTLAHIIAHEMGGSIYPTSGSAIERPGDLAKILVNTQLKDGDIIFIDEIHRLHPQVEEVLYSAMEDFKVDIVLGKGASTRSVKIPLPRFTLIGATTRAGLLTSPLRNRFGVINHLDFYEVDELFNIILRSARILNIKIENEGAREIATRSRGTPRIANRLLRRVRDYAQIKGDGIITQSIAKKALNMLEIDKKGLDIMDRKILKAILYKFGGGPVGLKTLAMAVNEEPDTIEEVYEPYLIREGFINRTPKGRVATTLLYSYLNETPPSSLQQKLPF</sequence>
<dbReference type="Pfam" id="PF05496">
    <property type="entry name" value="RuvB_N"/>
    <property type="match status" value="1"/>
</dbReference>
<dbReference type="NCBIfam" id="TIGR00635">
    <property type="entry name" value="ruvB"/>
    <property type="match status" value="1"/>
</dbReference>
<feature type="region of interest" description="Head domain (RuvB-H)" evidence="9">
    <location>
        <begin position="260"/>
        <end position="344"/>
    </location>
</feature>
<dbReference type="Proteomes" id="UP000267654">
    <property type="component" value="Unassembled WGS sequence"/>
</dbReference>
<evidence type="ECO:0000256" key="7">
    <source>
        <dbReference type="ARBA" id="ARBA00023172"/>
    </source>
</evidence>
<dbReference type="EMBL" id="DRBC01000279">
    <property type="protein sequence ID" value="HDN85027.1"/>
    <property type="molecule type" value="Genomic_DNA"/>
</dbReference>
<dbReference type="InterPro" id="IPR004605">
    <property type="entry name" value="DNA_helicase_Holl-junc_RuvB"/>
</dbReference>
<evidence type="ECO:0000256" key="1">
    <source>
        <dbReference type="ARBA" id="ARBA00022490"/>
    </source>
</evidence>
<dbReference type="SMART" id="SM00382">
    <property type="entry name" value="AAA"/>
    <property type="match status" value="1"/>
</dbReference>
<feature type="binding site" evidence="9">
    <location>
        <position position="65"/>
    </location>
    <ligand>
        <name>ATP</name>
        <dbReference type="ChEBI" id="CHEBI:30616"/>
    </ligand>
</feature>
<dbReference type="GO" id="GO:0016787">
    <property type="term" value="F:hydrolase activity"/>
    <property type="evidence" value="ECO:0007669"/>
    <property type="project" value="UniProtKB-KW"/>
</dbReference>
<evidence type="ECO:0000256" key="3">
    <source>
        <dbReference type="ARBA" id="ARBA00022763"/>
    </source>
</evidence>
<feature type="binding site" evidence="9">
    <location>
        <position position="69"/>
    </location>
    <ligand>
        <name>ATP</name>
        <dbReference type="ChEBI" id="CHEBI:30616"/>
    </ligand>
</feature>
<dbReference type="GO" id="GO:0006281">
    <property type="term" value="P:DNA repair"/>
    <property type="evidence" value="ECO:0007669"/>
    <property type="project" value="UniProtKB-UniRule"/>
</dbReference>
<dbReference type="NCBIfam" id="NF000868">
    <property type="entry name" value="PRK00080.1"/>
    <property type="match status" value="1"/>
</dbReference>
<keyword evidence="4 9" id="KW-0378">Hydrolase</keyword>
<dbReference type="GO" id="GO:0009378">
    <property type="term" value="F:four-way junction helicase activity"/>
    <property type="evidence" value="ECO:0007669"/>
    <property type="project" value="InterPro"/>
</dbReference>
<evidence type="ECO:0000259" key="10">
    <source>
        <dbReference type="SMART" id="SM00382"/>
    </source>
</evidence>
<feature type="binding site" evidence="9">
    <location>
        <position position="23"/>
    </location>
    <ligand>
        <name>ATP</name>
        <dbReference type="ChEBI" id="CHEBI:30616"/>
    </ligand>
</feature>
<dbReference type="EMBL" id="QMQB01000101">
    <property type="protein sequence ID" value="RLE13244.1"/>
    <property type="molecule type" value="Genomic_DNA"/>
</dbReference>
<dbReference type="InterPro" id="IPR008824">
    <property type="entry name" value="RuvB-like_N"/>
</dbReference>
<feature type="binding site" evidence="9">
    <location>
        <position position="176"/>
    </location>
    <ligand>
        <name>ATP</name>
        <dbReference type="ChEBI" id="CHEBI:30616"/>
    </ligand>
</feature>
<dbReference type="InterPro" id="IPR036388">
    <property type="entry name" value="WH-like_DNA-bd_sf"/>
</dbReference>
<feature type="region of interest" description="Small ATPAse domain (RuvB-S)" evidence="9">
    <location>
        <begin position="187"/>
        <end position="257"/>
    </location>
</feature>
<dbReference type="Pfam" id="PF17864">
    <property type="entry name" value="AAA_lid_4"/>
    <property type="match status" value="1"/>
</dbReference>
<protein>
    <recommendedName>
        <fullName evidence="9">Holliday junction branch migration complex subunit RuvB</fullName>
        <ecNumber evidence="9">3.6.4.-</ecNumber>
    </recommendedName>
</protein>
<comment type="subcellular location">
    <subcellularLocation>
        <location evidence="9">Cytoplasm</location>
    </subcellularLocation>
</comment>
<dbReference type="GO" id="GO:0006310">
    <property type="term" value="P:DNA recombination"/>
    <property type="evidence" value="ECO:0007669"/>
    <property type="project" value="UniProtKB-UniRule"/>
</dbReference>
<keyword evidence="5 9" id="KW-0067">ATP-binding</keyword>
<dbReference type="Gene3D" id="1.10.8.60">
    <property type="match status" value="1"/>
</dbReference>
<dbReference type="InterPro" id="IPR036390">
    <property type="entry name" value="WH_DNA-bd_sf"/>
</dbReference>
<dbReference type="Proteomes" id="UP000885660">
    <property type="component" value="Unassembled WGS sequence"/>
</dbReference>
<evidence type="ECO:0000256" key="4">
    <source>
        <dbReference type="ARBA" id="ARBA00022801"/>
    </source>
</evidence>
<feature type="binding site" evidence="9">
    <location>
        <begin position="133"/>
        <end position="135"/>
    </location>
    <ligand>
        <name>ATP</name>
        <dbReference type="ChEBI" id="CHEBI:30616"/>
    </ligand>
</feature>
<dbReference type="InterPro" id="IPR008823">
    <property type="entry name" value="RuvB_wg_C"/>
</dbReference>
<keyword evidence="8 9" id="KW-0234">DNA repair</keyword>
<feature type="binding site" evidence="9">
    <location>
        <position position="69"/>
    </location>
    <ligand>
        <name>Mg(2+)</name>
        <dbReference type="ChEBI" id="CHEBI:18420"/>
    </ligand>
</feature>
<dbReference type="AlphaFoldDB" id="A0A662DBS1"/>
<dbReference type="Pfam" id="PF05491">
    <property type="entry name" value="WHD_RuvB"/>
    <property type="match status" value="1"/>
</dbReference>
<feature type="binding site" evidence="9">
    <location>
        <position position="315"/>
    </location>
    <ligand>
        <name>DNA</name>
        <dbReference type="ChEBI" id="CHEBI:16991"/>
    </ligand>
</feature>
<keyword evidence="12" id="KW-0347">Helicase</keyword>
<dbReference type="Gene3D" id="3.40.50.300">
    <property type="entry name" value="P-loop containing nucleotide triphosphate hydrolases"/>
    <property type="match status" value="1"/>
</dbReference>
<dbReference type="EC" id="3.6.4.-" evidence="9"/>
<feature type="binding site" evidence="9">
    <location>
        <position position="68"/>
    </location>
    <ligand>
        <name>ATP</name>
        <dbReference type="ChEBI" id="CHEBI:30616"/>
    </ligand>
</feature>
<keyword evidence="2 9" id="KW-0547">Nucleotide-binding</keyword>
<comment type="subunit">
    <text evidence="9">Homohexamer. Forms an RuvA(8)-RuvB(12)-Holliday junction (HJ) complex. HJ DNA is sandwiched between 2 RuvA tetramers; dsDNA enters through RuvA and exits via RuvB. An RuvB hexamer assembles on each DNA strand where it exits the tetramer. Each RuvB hexamer is contacted by two RuvA subunits (via domain III) on 2 adjacent RuvB subunits; this complex drives branch migration. In the full resolvosome a probable DNA-RuvA(4)-RuvB(12)-RuvC(2) complex forms which resolves the HJ.</text>
</comment>
<dbReference type="PANTHER" id="PTHR42848:SF1">
    <property type="entry name" value="HOLLIDAY JUNCTION BRANCH MIGRATION COMPLEX SUBUNIT RUVB"/>
    <property type="match status" value="1"/>
</dbReference>
<keyword evidence="3 9" id="KW-0227">DNA damage</keyword>
<dbReference type="CDD" id="cd00009">
    <property type="entry name" value="AAA"/>
    <property type="match status" value="1"/>
</dbReference>
<name>A0A662DBS1_UNCAE</name>
<comment type="caution">
    <text evidence="9">Lacks conserved residue(s) required for the propagation of feature annotation.</text>
</comment>
<accession>A0A662DBS1</accession>
<feature type="binding site" evidence="9">
    <location>
        <position position="223"/>
    </location>
    <ligand>
        <name>ATP</name>
        <dbReference type="ChEBI" id="CHEBI:30616"/>
    </ligand>
</feature>
<proteinExistence type="inferred from homology"/>
<evidence type="ECO:0000256" key="5">
    <source>
        <dbReference type="ARBA" id="ARBA00022840"/>
    </source>
</evidence>
<keyword evidence="1 9" id="KW-0963">Cytoplasm</keyword>
<keyword evidence="7 9" id="KW-0233">DNA recombination</keyword>
<dbReference type="SUPFAM" id="SSF46785">
    <property type="entry name" value="Winged helix' DNA-binding domain"/>
    <property type="match status" value="1"/>
</dbReference>
<evidence type="ECO:0000313" key="12">
    <source>
        <dbReference type="EMBL" id="RLE13244.1"/>
    </source>
</evidence>
<feature type="binding site" evidence="9">
    <location>
        <position position="70"/>
    </location>
    <ligand>
        <name>ATP</name>
        <dbReference type="ChEBI" id="CHEBI:30616"/>
    </ligand>
</feature>
<dbReference type="GO" id="GO:0048476">
    <property type="term" value="C:Holliday junction resolvase complex"/>
    <property type="evidence" value="ECO:0007669"/>
    <property type="project" value="UniProtKB-UniRule"/>
</dbReference>
<feature type="domain" description="AAA+ ATPase" evidence="10">
    <location>
        <begin position="54"/>
        <end position="187"/>
    </location>
</feature>